<feature type="binding site" evidence="13">
    <location>
        <position position="348"/>
    </location>
    <ligand>
        <name>[4Fe-4S] cluster</name>
        <dbReference type="ChEBI" id="CHEBI:49883"/>
    </ligand>
</feature>
<dbReference type="GO" id="GO:0046872">
    <property type="term" value="F:metal ion binding"/>
    <property type="evidence" value="ECO:0007669"/>
    <property type="project" value="UniProtKB-KW"/>
</dbReference>
<organism evidence="15 16">
    <name type="scientific">Caldovatus sediminis</name>
    <dbReference type="NCBI Taxonomy" id="2041189"/>
    <lineage>
        <taxon>Bacteria</taxon>
        <taxon>Pseudomonadati</taxon>
        <taxon>Pseudomonadota</taxon>
        <taxon>Alphaproteobacteria</taxon>
        <taxon>Acetobacterales</taxon>
        <taxon>Roseomonadaceae</taxon>
        <taxon>Caldovatus</taxon>
    </lineage>
</organism>
<evidence type="ECO:0000256" key="12">
    <source>
        <dbReference type="ARBA" id="ARBA00023304"/>
    </source>
</evidence>
<dbReference type="NCBIfam" id="TIGR00170">
    <property type="entry name" value="leuC"/>
    <property type="match status" value="1"/>
</dbReference>
<sequence>MAGPRTLLEKIWDDHLILEEDGQCLLLVGRHLAHDGSYHAFSAIEERGLTLRRPDQTFATPDHGVPTISRRVEDIADPAQRRVVEALPLNAAKYGFTLFGLDDPRQGIVHVVGPEQGVTQPGLILVCGDSHTSTHGALGALAFGIGASEVAHVLATQTLWRRRPRTMRITVDGERPAAVTAKDVILAVIARIGANGGAGHVIEYAGSTIRAMSVEERMTVCNMSIEAGARAGMVAPDEKTFAYLEGRPFAPQGADWEAALAHWRTLPTDPGARFDAEVALDATALEPMVTWGNSPEDALPVTGRVPDPADAASEVQRAAWRETLEYMGLAPGQRLTDIAVDQVFIGSCTNGRIEDLRAAAAVARRGRAVVPAMVSPGSTLVKRQAEAEGLDRIFREAGFEWRESGCSMCVGMNGDLVGAGRRCASTSNRNFRGRQGRGSRTHLMSPAMAAAAALRGRIADVRELTGG</sequence>
<dbReference type="InterPro" id="IPR015931">
    <property type="entry name" value="Acnase/IPM_dHydase_lsu_aba_1/3"/>
</dbReference>
<dbReference type="AlphaFoldDB" id="A0A8J3ECI9"/>
<comment type="pathway">
    <text evidence="3 13">Amino-acid biosynthesis; L-leucine biosynthesis; L-leucine from 3-methyl-2-oxobutanoate: step 2/4.</text>
</comment>
<comment type="caution">
    <text evidence="15">The sequence shown here is derived from an EMBL/GenBank/DDBJ whole genome shotgun (WGS) entry which is preliminary data.</text>
</comment>
<comment type="similarity">
    <text evidence="13">Belongs to the aconitase/IPM isomerase family. LeuC type 1 subfamily.</text>
</comment>
<dbReference type="RefSeq" id="WP_188903080.1">
    <property type="nucleotide sequence ID" value="NZ_BMKS01000015.1"/>
</dbReference>
<comment type="subunit">
    <text evidence="4 13">Heterodimer of LeuC and LeuD.</text>
</comment>
<dbReference type="InterPro" id="IPR050067">
    <property type="entry name" value="IPM_dehydratase_rel_enz"/>
</dbReference>
<evidence type="ECO:0000256" key="6">
    <source>
        <dbReference type="ARBA" id="ARBA00022485"/>
    </source>
</evidence>
<evidence type="ECO:0000256" key="2">
    <source>
        <dbReference type="ARBA" id="ARBA00002695"/>
    </source>
</evidence>
<evidence type="ECO:0000256" key="5">
    <source>
        <dbReference type="ARBA" id="ARBA00022430"/>
    </source>
</evidence>
<dbReference type="Gene3D" id="3.30.499.10">
    <property type="entry name" value="Aconitase, domain 3"/>
    <property type="match status" value="2"/>
</dbReference>
<comment type="function">
    <text evidence="2 13">Catalyzes the isomerization between 2-isopropylmalate and 3-isopropylmalate, via the formation of 2-isopropylmaleate.</text>
</comment>
<dbReference type="PANTHER" id="PTHR43822">
    <property type="entry name" value="HOMOACONITASE, MITOCHONDRIAL-RELATED"/>
    <property type="match status" value="1"/>
</dbReference>
<evidence type="ECO:0000313" key="16">
    <source>
        <dbReference type="Proteomes" id="UP000597507"/>
    </source>
</evidence>
<dbReference type="InterPro" id="IPR004430">
    <property type="entry name" value="3-IsopropMal_deHydase_lsu"/>
</dbReference>
<evidence type="ECO:0000256" key="1">
    <source>
        <dbReference type="ARBA" id="ARBA00000491"/>
    </source>
</evidence>
<keyword evidence="6 13" id="KW-0004">4Fe-4S</keyword>
<protein>
    <recommendedName>
        <fullName evidence="13">3-isopropylmalate dehydratase large subunit</fullName>
        <ecNumber evidence="13">4.2.1.33</ecNumber>
    </recommendedName>
    <alternativeName>
        <fullName evidence="13">Alpha-IPM isomerase</fullName>
        <shortName evidence="13">IPMI</shortName>
    </alternativeName>
    <alternativeName>
        <fullName evidence="13">Isopropylmalate isomerase</fullName>
    </alternativeName>
</protein>
<evidence type="ECO:0000256" key="7">
    <source>
        <dbReference type="ARBA" id="ARBA00022605"/>
    </source>
</evidence>
<keyword evidence="7 13" id="KW-0028">Amino-acid biosynthesis</keyword>
<keyword evidence="5 13" id="KW-0432">Leucine biosynthesis</keyword>
<comment type="cofactor">
    <cofactor evidence="13">
        <name>[4Fe-4S] cluster</name>
        <dbReference type="ChEBI" id="CHEBI:49883"/>
    </cofactor>
    <text evidence="13">Binds 1 [4Fe-4S] cluster per subunit.</text>
</comment>
<dbReference type="PANTHER" id="PTHR43822:SF9">
    <property type="entry name" value="3-ISOPROPYLMALATE DEHYDRATASE"/>
    <property type="match status" value="1"/>
</dbReference>
<comment type="catalytic activity">
    <reaction evidence="1 13">
        <text>(2R,3S)-3-isopropylmalate = (2S)-2-isopropylmalate</text>
        <dbReference type="Rhea" id="RHEA:32287"/>
        <dbReference type="ChEBI" id="CHEBI:1178"/>
        <dbReference type="ChEBI" id="CHEBI:35121"/>
        <dbReference type="EC" id="4.2.1.33"/>
    </reaction>
</comment>
<dbReference type="InterPro" id="IPR036008">
    <property type="entry name" value="Aconitase_4Fe-4S_dom"/>
</dbReference>
<dbReference type="CDD" id="cd01583">
    <property type="entry name" value="IPMI"/>
    <property type="match status" value="1"/>
</dbReference>
<evidence type="ECO:0000256" key="9">
    <source>
        <dbReference type="ARBA" id="ARBA00023004"/>
    </source>
</evidence>
<name>A0A8J3ECI9_9PROT</name>
<evidence type="ECO:0000256" key="8">
    <source>
        <dbReference type="ARBA" id="ARBA00022723"/>
    </source>
</evidence>
<evidence type="ECO:0000256" key="11">
    <source>
        <dbReference type="ARBA" id="ARBA00023239"/>
    </source>
</evidence>
<evidence type="ECO:0000256" key="4">
    <source>
        <dbReference type="ARBA" id="ARBA00011271"/>
    </source>
</evidence>
<evidence type="ECO:0000313" key="15">
    <source>
        <dbReference type="EMBL" id="GGG46932.1"/>
    </source>
</evidence>
<keyword evidence="11 13" id="KW-0456">Lyase</keyword>
<evidence type="ECO:0000256" key="3">
    <source>
        <dbReference type="ARBA" id="ARBA00004729"/>
    </source>
</evidence>
<evidence type="ECO:0000259" key="14">
    <source>
        <dbReference type="Pfam" id="PF00330"/>
    </source>
</evidence>
<dbReference type="GO" id="GO:0009098">
    <property type="term" value="P:L-leucine biosynthetic process"/>
    <property type="evidence" value="ECO:0007669"/>
    <property type="project" value="UniProtKB-UniRule"/>
</dbReference>
<dbReference type="EC" id="4.2.1.33" evidence="13"/>
<keyword evidence="12 13" id="KW-0100">Branched-chain amino acid biosynthesis</keyword>
<dbReference type="NCBIfam" id="NF009116">
    <property type="entry name" value="PRK12466.1"/>
    <property type="match status" value="1"/>
</dbReference>
<evidence type="ECO:0000256" key="10">
    <source>
        <dbReference type="ARBA" id="ARBA00023014"/>
    </source>
</evidence>
<dbReference type="PROSITE" id="PS00450">
    <property type="entry name" value="ACONITASE_1"/>
    <property type="match status" value="1"/>
</dbReference>
<keyword evidence="10 13" id="KW-0411">Iron-sulfur</keyword>
<dbReference type="GO" id="GO:0051539">
    <property type="term" value="F:4 iron, 4 sulfur cluster binding"/>
    <property type="evidence" value="ECO:0007669"/>
    <property type="project" value="UniProtKB-KW"/>
</dbReference>
<dbReference type="InterPro" id="IPR033941">
    <property type="entry name" value="IPMI_cat"/>
</dbReference>
<dbReference type="Proteomes" id="UP000597507">
    <property type="component" value="Unassembled WGS sequence"/>
</dbReference>
<dbReference type="PRINTS" id="PR00415">
    <property type="entry name" value="ACONITASE"/>
</dbReference>
<proteinExistence type="inferred from homology"/>
<feature type="domain" description="Aconitase/3-isopropylmalate dehydratase large subunit alpha/beta/alpha" evidence="14">
    <location>
        <begin position="9"/>
        <end position="456"/>
    </location>
</feature>
<feature type="binding site" evidence="13">
    <location>
        <position position="409"/>
    </location>
    <ligand>
        <name>[4Fe-4S] cluster</name>
        <dbReference type="ChEBI" id="CHEBI:49883"/>
    </ligand>
</feature>
<reference evidence="15 16" key="1">
    <citation type="journal article" date="2014" name="Int. J. Syst. Evol. Microbiol.">
        <title>Complete genome sequence of Corynebacterium casei LMG S-19264T (=DSM 44701T), isolated from a smear-ripened cheese.</title>
        <authorList>
            <consortium name="US DOE Joint Genome Institute (JGI-PGF)"/>
            <person name="Walter F."/>
            <person name="Albersmeier A."/>
            <person name="Kalinowski J."/>
            <person name="Ruckert C."/>
        </authorList>
    </citation>
    <scope>NUCLEOTIDE SEQUENCE [LARGE SCALE GENOMIC DNA]</scope>
    <source>
        <strain evidence="15 16">CGMCC 1.16330</strain>
    </source>
</reference>
<keyword evidence="8 13" id="KW-0479">Metal-binding</keyword>
<dbReference type="Pfam" id="PF00330">
    <property type="entry name" value="Aconitase"/>
    <property type="match status" value="1"/>
</dbReference>
<dbReference type="SUPFAM" id="SSF53732">
    <property type="entry name" value="Aconitase iron-sulfur domain"/>
    <property type="match status" value="1"/>
</dbReference>
<dbReference type="GO" id="GO:0003861">
    <property type="term" value="F:3-isopropylmalate dehydratase activity"/>
    <property type="evidence" value="ECO:0007669"/>
    <property type="project" value="UniProtKB-UniRule"/>
</dbReference>
<dbReference type="HAMAP" id="MF_01026">
    <property type="entry name" value="LeuC_type1"/>
    <property type="match status" value="1"/>
</dbReference>
<accession>A0A8J3ECI9</accession>
<dbReference type="NCBIfam" id="NF004016">
    <property type="entry name" value="PRK05478.1"/>
    <property type="match status" value="1"/>
</dbReference>
<keyword evidence="9 13" id="KW-0408">Iron</keyword>
<dbReference type="UniPathway" id="UPA00048">
    <property type="reaction ID" value="UER00071"/>
</dbReference>
<dbReference type="EMBL" id="BMKS01000015">
    <property type="protein sequence ID" value="GGG46932.1"/>
    <property type="molecule type" value="Genomic_DNA"/>
</dbReference>
<dbReference type="InterPro" id="IPR018136">
    <property type="entry name" value="Aconitase_4Fe-4S_BS"/>
</dbReference>
<evidence type="ECO:0000256" key="13">
    <source>
        <dbReference type="HAMAP-Rule" id="MF_01026"/>
    </source>
</evidence>
<gene>
    <name evidence="13 15" type="primary">leuC</name>
    <name evidence="15" type="ORF">GCM10010964_37860</name>
</gene>
<feature type="binding site" evidence="13">
    <location>
        <position position="406"/>
    </location>
    <ligand>
        <name>[4Fe-4S] cluster</name>
        <dbReference type="ChEBI" id="CHEBI:49883"/>
    </ligand>
</feature>
<dbReference type="PROSITE" id="PS01244">
    <property type="entry name" value="ACONITASE_2"/>
    <property type="match status" value="1"/>
</dbReference>
<keyword evidence="16" id="KW-1185">Reference proteome</keyword>
<dbReference type="InterPro" id="IPR001030">
    <property type="entry name" value="Acoase/IPM_deHydtase_lsu_aba"/>
</dbReference>